<evidence type="ECO:0000256" key="4">
    <source>
        <dbReference type="ARBA" id="ARBA00022695"/>
    </source>
</evidence>
<keyword evidence="9 12" id="KW-0239">DNA-directed DNA polymerase</keyword>
<dbReference type="PRINTS" id="PR00106">
    <property type="entry name" value="DNAPOLB"/>
</dbReference>
<evidence type="ECO:0000256" key="10">
    <source>
        <dbReference type="ARBA" id="ARBA00023125"/>
    </source>
</evidence>
<proteinExistence type="inferred from homology"/>
<dbReference type="InterPro" id="IPR043502">
    <property type="entry name" value="DNA/RNA_pol_sf"/>
</dbReference>
<dbReference type="InterPro" id="IPR017964">
    <property type="entry name" value="DNA-dir_DNA_pol_B_CS"/>
</dbReference>
<dbReference type="GO" id="GO:1902975">
    <property type="term" value="P:mitotic DNA replication initiation"/>
    <property type="evidence" value="ECO:0007669"/>
    <property type="project" value="InterPro"/>
</dbReference>
<reference evidence="18 19" key="1">
    <citation type="journal article" date="2016" name="Proc. Natl. Acad. Sci. U.S.A.">
        <title>Comparative genomics of biotechnologically important yeasts.</title>
        <authorList>
            <person name="Riley R."/>
            <person name="Haridas S."/>
            <person name="Wolfe K.H."/>
            <person name="Lopes M.R."/>
            <person name="Hittinger C.T."/>
            <person name="Goeker M."/>
            <person name="Salamov A.A."/>
            <person name="Wisecaver J.H."/>
            <person name="Long T.M."/>
            <person name="Calvey C.H."/>
            <person name="Aerts A.L."/>
            <person name="Barry K.W."/>
            <person name="Choi C."/>
            <person name="Clum A."/>
            <person name="Coughlan A.Y."/>
            <person name="Deshpande S."/>
            <person name="Douglass A.P."/>
            <person name="Hanson S.J."/>
            <person name="Klenk H.-P."/>
            <person name="LaButti K.M."/>
            <person name="Lapidus A."/>
            <person name="Lindquist E.A."/>
            <person name="Lipzen A.M."/>
            <person name="Meier-Kolthoff J.P."/>
            <person name="Ohm R.A."/>
            <person name="Otillar R.P."/>
            <person name="Pangilinan J.L."/>
            <person name="Peng Y."/>
            <person name="Rokas A."/>
            <person name="Rosa C.A."/>
            <person name="Scheuner C."/>
            <person name="Sibirny A.A."/>
            <person name="Slot J.C."/>
            <person name="Stielow J.B."/>
            <person name="Sun H."/>
            <person name="Kurtzman C.P."/>
            <person name="Blackwell M."/>
            <person name="Grigoriev I.V."/>
            <person name="Jeffries T.W."/>
        </authorList>
    </citation>
    <scope>NUCLEOTIDE SEQUENCE [LARGE SCALE GENOMIC DNA]</scope>
    <source>
        <strain evidence="18 19">DSM 6958</strain>
    </source>
</reference>
<dbReference type="CDD" id="cd05776">
    <property type="entry name" value="DNA_polB_alpha_exo"/>
    <property type="match status" value="1"/>
</dbReference>
<keyword evidence="3 12" id="KW-0808">Transferase</keyword>
<evidence type="ECO:0000256" key="8">
    <source>
        <dbReference type="ARBA" id="ARBA00022833"/>
    </source>
</evidence>
<feature type="domain" description="DNA-directed DNA polymerase family B multifunctional" evidence="14">
    <location>
        <begin position="770"/>
        <end position="1221"/>
    </location>
</feature>
<dbReference type="PANTHER" id="PTHR45861">
    <property type="entry name" value="DNA POLYMERASE ALPHA CATALYTIC SUBUNIT"/>
    <property type="match status" value="1"/>
</dbReference>
<dbReference type="Gene3D" id="3.30.420.10">
    <property type="entry name" value="Ribonuclease H-like superfamily/Ribonuclease H"/>
    <property type="match status" value="1"/>
</dbReference>
<evidence type="ECO:0000256" key="11">
    <source>
        <dbReference type="ARBA" id="ARBA00023242"/>
    </source>
</evidence>
<feature type="compositionally biased region" description="Basic residues" evidence="13">
    <location>
        <begin position="78"/>
        <end position="90"/>
    </location>
</feature>
<dbReference type="Proteomes" id="UP000095009">
    <property type="component" value="Unassembled WGS sequence"/>
</dbReference>
<keyword evidence="10 12" id="KW-0238">DNA-binding</keyword>
<dbReference type="CDD" id="cd05532">
    <property type="entry name" value="POLBc_alpha"/>
    <property type="match status" value="1"/>
</dbReference>
<comment type="subcellular location">
    <subcellularLocation>
        <location evidence="1">Nucleus</location>
    </subcellularLocation>
</comment>
<evidence type="ECO:0000313" key="18">
    <source>
        <dbReference type="EMBL" id="ODQ64174.1"/>
    </source>
</evidence>
<dbReference type="InterPro" id="IPR006134">
    <property type="entry name" value="DNA-dir_DNA_pol_B_multi_dom"/>
</dbReference>
<accession>A0A1E3PG39</accession>
<dbReference type="Gene3D" id="3.90.1600.10">
    <property type="entry name" value="Palm domain of DNA polymerase"/>
    <property type="match status" value="1"/>
</dbReference>
<dbReference type="GO" id="GO:0003688">
    <property type="term" value="F:DNA replication origin binding"/>
    <property type="evidence" value="ECO:0007669"/>
    <property type="project" value="TreeGrafter"/>
</dbReference>
<dbReference type="GO" id="GO:0000166">
    <property type="term" value="F:nucleotide binding"/>
    <property type="evidence" value="ECO:0007669"/>
    <property type="project" value="InterPro"/>
</dbReference>
<dbReference type="STRING" id="857566.A0A1E3PG39"/>
<feature type="region of interest" description="Disordered" evidence="13">
    <location>
        <begin position="1"/>
        <end position="22"/>
    </location>
</feature>
<dbReference type="InterPro" id="IPR045846">
    <property type="entry name" value="POLBc_alpha"/>
</dbReference>
<evidence type="ECO:0000313" key="19">
    <source>
        <dbReference type="Proteomes" id="UP000095009"/>
    </source>
</evidence>
<dbReference type="SMART" id="SM00486">
    <property type="entry name" value="POLBc"/>
    <property type="match status" value="1"/>
</dbReference>
<evidence type="ECO:0000256" key="1">
    <source>
        <dbReference type="ARBA" id="ARBA00004123"/>
    </source>
</evidence>
<dbReference type="Gene3D" id="3.30.70.2820">
    <property type="match status" value="1"/>
</dbReference>
<feature type="region of interest" description="Disordered" evidence="13">
    <location>
        <begin position="40"/>
        <end position="100"/>
    </location>
</feature>
<evidence type="ECO:0000256" key="3">
    <source>
        <dbReference type="ARBA" id="ARBA00022679"/>
    </source>
</evidence>
<dbReference type="Pfam" id="PF08996">
    <property type="entry name" value="zf-DNA_Pol"/>
    <property type="match status" value="1"/>
</dbReference>
<dbReference type="Pfam" id="PF12254">
    <property type="entry name" value="DNA_pol_alpha_N"/>
    <property type="match status" value="1"/>
</dbReference>
<dbReference type="GO" id="GO:0003682">
    <property type="term" value="F:chromatin binding"/>
    <property type="evidence" value="ECO:0007669"/>
    <property type="project" value="TreeGrafter"/>
</dbReference>
<dbReference type="Pfam" id="PF00136">
    <property type="entry name" value="DNA_pol_B"/>
    <property type="match status" value="1"/>
</dbReference>
<dbReference type="PANTHER" id="PTHR45861:SF1">
    <property type="entry name" value="DNA POLYMERASE ALPHA CATALYTIC SUBUNIT"/>
    <property type="match status" value="1"/>
</dbReference>
<dbReference type="FunFam" id="1.10.287.690:FF:000003">
    <property type="entry name" value="DNA polymerase"/>
    <property type="match status" value="1"/>
</dbReference>
<dbReference type="SUPFAM" id="SSF56672">
    <property type="entry name" value="DNA/RNA polymerases"/>
    <property type="match status" value="1"/>
</dbReference>
<gene>
    <name evidence="18" type="ORF">NADFUDRAFT_12632</name>
</gene>
<keyword evidence="6" id="KW-0479">Metal-binding</keyword>
<dbReference type="Gene3D" id="6.10.10.100">
    <property type="match status" value="1"/>
</dbReference>
<dbReference type="GO" id="GO:0005658">
    <property type="term" value="C:alpha DNA polymerase:primase complex"/>
    <property type="evidence" value="ECO:0007669"/>
    <property type="project" value="UniProtKB-ARBA"/>
</dbReference>
<keyword evidence="11" id="KW-0539">Nucleus</keyword>
<feature type="non-terminal residue" evidence="18">
    <location>
        <position position="1472"/>
    </location>
</feature>
<dbReference type="Gene3D" id="1.10.3200.20">
    <property type="entry name" value="DNA Polymerase alpha, zinc finger"/>
    <property type="match status" value="1"/>
</dbReference>
<dbReference type="FunFam" id="3.30.70.2820:FF:000001">
    <property type="entry name" value="DNA polymerase"/>
    <property type="match status" value="1"/>
</dbReference>
<dbReference type="InterPro" id="IPR006133">
    <property type="entry name" value="DNA-dir_DNA_pol_B_exonuc"/>
</dbReference>
<dbReference type="FunFam" id="1.10.132.60:FF:000004">
    <property type="entry name" value="DNA polymerase"/>
    <property type="match status" value="1"/>
</dbReference>
<keyword evidence="4 12" id="KW-0548">Nucleotidyltransferase</keyword>
<evidence type="ECO:0000256" key="7">
    <source>
        <dbReference type="ARBA" id="ARBA00022771"/>
    </source>
</evidence>
<keyword evidence="7" id="KW-0863">Zinc-finger</keyword>
<feature type="domain" description="Zinc finger DNA-directed DNA polymerase family B alpha" evidence="16">
    <location>
        <begin position="1264"/>
        <end position="1470"/>
    </location>
</feature>
<dbReference type="InterPro" id="IPR024647">
    <property type="entry name" value="DNA_pol_a_cat_su_N"/>
</dbReference>
<keyword evidence="19" id="KW-1185">Reference proteome</keyword>
<evidence type="ECO:0000256" key="5">
    <source>
        <dbReference type="ARBA" id="ARBA00022705"/>
    </source>
</evidence>
<sequence length="1472" mass="167368">RSRLAELAAKRNGNKGRNSDLVYDEVDENEYRNIVRSRLEEDDFVEDDNGEGYAETGADDWDTRHSYYSDEEESPMKSKSRGNAHGRKRNQTAAKDDGNIGKFLQSKKVISLKPKPVMPMNSKQDDEDFMDDLINNIADDIDIPFSSPSNKANSKKARLNHTPVTKRPRIIEPSVSLKKSLPKFSDNDMMNLDLGHEDLDVDIEMDIPSALPPSSPSVKAFERQRQVPHLETLIKEGLSNHEYPSDDEDEILVPQRPTARALTANQTSKVNFGLNGEHNAVPMSSPQKSDNAVNRNSNEAGVKFSMEPMMPLSGAQVEPKEVVSPSTNKLQFYWLDYTEVKDILVLFGKVQLVDQPERYVSCCLQVRGIHRDVYFLPRDHRMRNGLLTHETVDLADVHDEVSGILNQRNLKEFRSKPCTRKYCFEIPGVPKETEYLKVLYPYNRESLPADLEGETFSRVFGASTSLFEQFVLNRRIMGPCWLEIASPEFDSVKNTSWCKIDVLANSPLNVVPLPDSADLPPPTLNIMSLSIRTTMNDAANAQELIALSYKIFENTPMDETTPAERLSHRSKTIVRPPNQIFPMGFEQEINKLGDKSIMVRKTEKEMITIFLSHVQNYDPDVIVGHQLENIHLNILLARMKTNKTKNWSKIGRLRRTDWPQSFGKGANNVFAERQCLSGRLLCDISNDLGKSLMSKCQSWSLSEMCSLILGGIERREFDIVINKNSRVDTARGLYDFINHNNVDALYIMAIAFKVQILPLSKQLTNLAGNSWARTLSGTRAERNEYILLHEFVKQKYIVPDKAGYNNTTNKSEESVQTSTRAAPAAHKKKDTFKGGLVFEPEKGLYDHIILVMDFNSLYPSIIQEFNICFTTVNRSECAEYDEKPPEVPDSALELGILPRLIQTLVQRRREVKRLLKDPKASEVQRTQWDIKQQALKLTANSMYGCLGYEKSRFYARPLAMLTTLKGREILMNTKELAESKSLKVVYGDTDSVMINTNVDSYEEAMKIGNEFKRAVNESYKLLEIDIDNLFRRLLLYAKKKYAALNMSVLPNGEIKTMMEIKGLDMRRREYCGLSKKASQKILDEILSGKPSEDAIATIHEYLRTLSAEMRNDEIKLNQYIIHTQLSKRPEDYPGAKSMPQVQVALRKIRKGGRVNAGDVIAYITTAPPMDENNKPIIPILPAPERAYSVSEVIESKGELKPDVDWYLEKQIFPPIERLCGTIPGTDASRLAECLGMDTRRYINQYSSHHNQGEGNSGEIFQLESTIDDSSRYKDAKPLILTCGNTACKATFGFMGIAHATVKEINGDGLLCPQCSHRISMTRVNCQLESLIRFEIARYYTGWLTCDDSSCGLRTRQINVYGKRCLGSRGLARGCRGIMRYEYSDKMLYRQLCYFESLFDIGKAKKLAERRTSSGEAEAEIKIRNSDLVQPDQVNLFAELNRTRFDKTKREVIDKYLKNCGRRYVDMHSIFSF</sequence>
<dbReference type="InterPro" id="IPR023211">
    <property type="entry name" value="DNA_pol_palm_dom_sf"/>
</dbReference>
<dbReference type="InterPro" id="IPR015088">
    <property type="entry name" value="Znf_DNA-dir_DNA_pol_B_alpha"/>
</dbReference>
<organism evidence="18 19">
    <name type="scientific">Nadsonia fulvescens var. elongata DSM 6958</name>
    <dbReference type="NCBI Taxonomy" id="857566"/>
    <lineage>
        <taxon>Eukaryota</taxon>
        <taxon>Fungi</taxon>
        <taxon>Dikarya</taxon>
        <taxon>Ascomycota</taxon>
        <taxon>Saccharomycotina</taxon>
        <taxon>Dipodascomycetes</taxon>
        <taxon>Dipodascales</taxon>
        <taxon>Dipodascales incertae sedis</taxon>
        <taxon>Nadsonia</taxon>
    </lineage>
</organism>
<evidence type="ECO:0000256" key="6">
    <source>
        <dbReference type="ARBA" id="ARBA00022723"/>
    </source>
</evidence>
<dbReference type="GO" id="GO:0008270">
    <property type="term" value="F:zinc ion binding"/>
    <property type="evidence" value="ECO:0007669"/>
    <property type="project" value="UniProtKB-KW"/>
</dbReference>
<dbReference type="Gene3D" id="2.40.50.730">
    <property type="match status" value="1"/>
</dbReference>
<dbReference type="OrthoDB" id="6755010at2759"/>
<evidence type="ECO:0000256" key="9">
    <source>
        <dbReference type="ARBA" id="ARBA00022932"/>
    </source>
</evidence>
<dbReference type="SUPFAM" id="SSF53098">
    <property type="entry name" value="Ribonuclease H-like"/>
    <property type="match status" value="1"/>
</dbReference>
<dbReference type="Gene3D" id="1.10.287.690">
    <property type="entry name" value="Helix hairpin bin"/>
    <property type="match status" value="1"/>
</dbReference>
<keyword evidence="5 12" id="KW-0235">DNA replication</keyword>
<dbReference type="GO" id="GO:0006272">
    <property type="term" value="P:leading strand elongation"/>
    <property type="evidence" value="ECO:0007669"/>
    <property type="project" value="TreeGrafter"/>
</dbReference>
<feature type="domain" description="DNA-directed DNA polymerase family B exonuclease" evidence="15">
    <location>
        <begin position="458"/>
        <end position="704"/>
    </location>
</feature>
<dbReference type="FunFam" id="3.30.420.10:FF:000036">
    <property type="entry name" value="DNA polymerase"/>
    <property type="match status" value="1"/>
</dbReference>
<feature type="domain" description="DNA polymerase alpha catalytic subunit N-terminal" evidence="17">
    <location>
        <begin position="4"/>
        <end position="62"/>
    </location>
</feature>
<comment type="catalytic activity">
    <reaction evidence="12">
        <text>DNA(n) + a 2'-deoxyribonucleoside 5'-triphosphate = DNA(n+1) + diphosphate</text>
        <dbReference type="Rhea" id="RHEA:22508"/>
        <dbReference type="Rhea" id="RHEA-COMP:17339"/>
        <dbReference type="Rhea" id="RHEA-COMP:17340"/>
        <dbReference type="ChEBI" id="CHEBI:33019"/>
        <dbReference type="ChEBI" id="CHEBI:61560"/>
        <dbReference type="ChEBI" id="CHEBI:173112"/>
        <dbReference type="EC" id="2.7.7.7"/>
    </reaction>
</comment>
<dbReference type="GO" id="GO:0006273">
    <property type="term" value="P:lagging strand elongation"/>
    <property type="evidence" value="ECO:0007669"/>
    <property type="project" value="TreeGrafter"/>
</dbReference>
<dbReference type="NCBIfam" id="TIGR00592">
    <property type="entry name" value="pol2"/>
    <property type="match status" value="1"/>
</dbReference>
<feature type="non-terminal residue" evidence="18">
    <location>
        <position position="1"/>
    </location>
</feature>
<evidence type="ECO:0000256" key="2">
    <source>
        <dbReference type="ARBA" id="ARBA00005755"/>
    </source>
</evidence>
<dbReference type="PROSITE" id="PS00116">
    <property type="entry name" value="DNA_POLYMERASE_B"/>
    <property type="match status" value="1"/>
</dbReference>
<evidence type="ECO:0000259" key="15">
    <source>
        <dbReference type="Pfam" id="PF03104"/>
    </source>
</evidence>
<evidence type="ECO:0000256" key="13">
    <source>
        <dbReference type="SAM" id="MobiDB-lite"/>
    </source>
</evidence>
<evidence type="ECO:0000256" key="12">
    <source>
        <dbReference type="RuleBase" id="RU000442"/>
    </source>
</evidence>
<dbReference type="GO" id="GO:0003697">
    <property type="term" value="F:single-stranded DNA binding"/>
    <property type="evidence" value="ECO:0007669"/>
    <property type="project" value="TreeGrafter"/>
</dbReference>
<protein>
    <recommendedName>
        <fullName evidence="12">DNA polymerase</fullName>
        <ecNumber evidence="12">2.7.7.7</ecNumber>
    </recommendedName>
</protein>
<evidence type="ECO:0000259" key="14">
    <source>
        <dbReference type="Pfam" id="PF00136"/>
    </source>
</evidence>
<evidence type="ECO:0000259" key="17">
    <source>
        <dbReference type="Pfam" id="PF12254"/>
    </source>
</evidence>
<name>A0A1E3PG39_9ASCO</name>
<dbReference type="GO" id="GO:0003887">
    <property type="term" value="F:DNA-directed DNA polymerase activity"/>
    <property type="evidence" value="ECO:0007669"/>
    <property type="project" value="UniProtKB-KW"/>
</dbReference>
<dbReference type="InterPro" id="IPR042087">
    <property type="entry name" value="DNA_pol_B_thumb"/>
</dbReference>
<dbReference type="InterPro" id="IPR036397">
    <property type="entry name" value="RNaseH_sf"/>
</dbReference>
<keyword evidence="8" id="KW-0862">Zinc</keyword>
<feature type="compositionally biased region" description="Acidic residues" evidence="13">
    <location>
        <begin position="40"/>
        <end position="50"/>
    </location>
</feature>
<dbReference type="EC" id="2.7.7.7" evidence="12"/>
<dbReference type="Pfam" id="PF03104">
    <property type="entry name" value="DNA_pol_B_exo1"/>
    <property type="match status" value="1"/>
</dbReference>
<dbReference type="InterPro" id="IPR038256">
    <property type="entry name" value="Pol_alpha_znc_sf"/>
</dbReference>
<evidence type="ECO:0000259" key="16">
    <source>
        <dbReference type="Pfam" id="PF08996"/>
    </source>
</evidence>
<dbReference type="EMBL" id="KV454412">
    <property type="protein sequence ID" value="ODQ64174.1"/>
    <property type="molecule type" value="Genomic_DNA"/>
</dbReference>
<dbReference type="GO" id="GO:0006281">
    <property type="term" value="P:DNA repair"/>
    <property type="evidence" value="ECO:0007669"/>
    <property type="project" value="UniProtKB-ARBA"/>
</dbReference>
<dbReference type="InterPro" id="IPR012337">
    <property type="entry name" value="RNaseH-like_sf"/>
</dbReference>
<dbReference type="Gene3D" id="1.10.132.60">
    <property type="entry name" value="DNA polymerase family B, C-terminal domain"/>
    <property type="match status" value="1"/>
</dbReference>
<dbReference type="InterPro" id="IPR006172">
    <property type="entry name" value="DNA-dir_DNA_pol_B"/>
</dbReference>
<comment type="similarity">
    <text evidence="2 12">Belongs to the DNA polymerase type-B family.</text>
</comment>